<evidence type="ECO:0000256" key="8">
    <source>
        <dbReference type="SAM" id="Phobius"/>
    </source>
</evidence>
<comment type="subcellular location">
    <subcellularLocation>
        <location evidence="1">Cell membrane</location>
        <topology evidence="1">Multi-pass membrane protein</topology>
    </subcellularLocation>
</comment>
<dbReference type="InterPro" id="IPR004299">
    <property type="entry name" value="MBOAT_fam"/>
</dbReference>
<dbReference type="InterPro" id="IPR028362">
    <property type="entry name" value="AlgI"/>
</dbReference>
<keyword evidence="7 9" id="KW-0012">Acyltransferase</keyword>
<evidence type="ECO:0000256" key="6">
    <source>
        <dbReference type="ARBA" id="ARBA00023136"/>
    </source>
</evidence>
<protein>
    <submittedName>
        <fullName evidence="9">Peptidoglycan O-acetyltransferase</fullName>
        <ecNumber evidence="9">2.3.1.-</ecNumber>
    </submittedName>
</protein>
<comment type="caution">
    <text evidence="9">The sequence shown here is derived from an EMBL/GenBank/DDBJ whole genome shotgun (WGS) entry which is preliminary data.</text>
</comment>
<dbReference type="Pfam" id="PF03062">
    <property type="entry name" value="MBOAT"/>
    <property type="match status" value="1"/>
</dbReference>
<feature type="transmembrane region" description="Helical" evidence="8">
    <location>
        <begin position="357"/>
        <end position="379"/>
    </location>
</feature>
<evidence type="ECO:0000313" key="9">
    <source>
        <dbReference type="EMBL" id="OHW61820.1"/>
    </source>
</evidence>
<evidence type="ECO:0000256" key="7">
    <source>
        <dbReference type="PIRNR" id="PIRNR016636"/>
    </source>
</evidence>
<evidence type="ECO:0000256" key="4">
    <source>
        <dbReference type="ARBA" id="ARBA00022692"/>
    </source>
</evidence>
<name>A0A1S1V5Z8_9FIRM</name>
<evidence type="ECO:0000256" key="3">
    <source>
        <dbReference type="ARBA" id="ARBA00022475"/>
    </source>
</evidence>
<feature type="transmembrane region" description="Helical" evidence="8">
    <location>
        <begin position="48"/>
        <end position="66"/>
    </location>
</feature>
<reference evidence="9 10" key="1">
    <citation type="submission" date="2016-09" db="EMBL/GenBank/DDBJ databases">
        <title>Genome sequence of Eubacterium angustum.</title>
        <authorList>
            <person name="Poehlein A."/>
            <person name="Daniel R."/>
        </authorList>
    </citation>
    <scope>NUCLEOTIDE SEQUENCE [LARGE SCALE GENOMIC DNA]</scope>
    <source>
        <strain evidence="9 10">DSM 1989</strain>
    </source>
</reference>
<accession>A0A1S1V5Z8</accession>
<dbReference type="RefSeq" id="WP_071063835.1">
    <property type="nucleotide sequence ID" value="NZ_MKIE01000007.1"/>
</dbReference>
<dbReference type="InterPro" id="IPR051085">
    <property type="entry name" value="MB_O-acyltransferase"/>
</dbReference>
<evidence type="ECO:0000256" key="2">
    <source>
        <dbReference type="ARBA" id="ARBA00010323"/>
    </source>
</evidence>
<dbReference type="Proteomes" id="UP000180254">
    <property type="component" value="Unassembled WGS sequence"/>
</dbReference>
<keyword evidence="7 9" id="KW-0808">Transferase</keyword>
<dbReference type="GO" id="GO:0005886">
    <property type="term" value="C:plasma membrane"/>
    <property type="evidence" value="ECO:0007669"/>
    <property type="project" value="UniProtKB-SubCell"/>
</dbReference>
<organism evidence="9 10">
    <name type="scientific">Andreesenia angusta</name>
    <dbReference type="NCBI Taxonomy" id="39480"/>
    <lineage>
        <taxon>Bacteria</taxon>
        <taxon>Bacillati</taxon>
        <taxon>Bacillota</taxon>
        <taxon>Tissierellia</taxon>
        <taxon>Tissierellales</taxon>
        <taxon>Gottschalkiaceae</taxon>
        <taxon>Andreesenia</taxon>
    </lineage>
</organism>
<dbReference type="AlphaFoldDB" id="A0A1S1V5Z8"/>
<feature type="transmembrane region" description="Helical" evidence="8">
    <location>
        <begin position="442"/>
        <end position="461"/>
    </location>
</feature>
<feature type="transmembrane region" description="Helical" evidence="8">
    <location>
        <begin position="116"/>
        <end position="137"/>
    </location>
</feature>
<feature type="transmembrane region" description="Helical" evidence="8">
    <location>
        <begin position="78"/>
        <end position="96"/>
    </location>
</feature>
<keyword evidence="6 7" id="KW-0472">Membrane</keyword>
<keyword evidence="10" id="KW-1185">Reference proteome</keyword>
<dbReference type="PIRSF" id="PIRSF016636">
    <property type="entry name" value="AlgI_DltB"/>
    <property type="match status" value="1"/>
</dbReference>
<dbReference type="EC" id="2.3.1.-" evidence="9"/>
<proteinExistence type="inferred from homology"/>
<dbReference type="GO" id="GO:0016746">
    <property type="term" value="F:acyltransferase activity"/>
    <property type="evidence" value="ECO:0007669"/>
    <property type="project" value="UniProtKB-KW"/>
</dbReference>
<keyword evidence="5 8" id="KW-1133">Transmembrane helix</keyword>
<dbReference type="OrthoDB" id="9805788at2"/>
<dbReference type="PANTHER" id="PTHR13285">
    <property type="entry name" value="ACYLTRANSFERASE"/>
    <property type="match status" value="1"/>
</dbReference>
<evidence type="ECO:0000313" key="10">
    <source>
        <dbReference type="Proteomes" id="UP000180254"/>
    </source>
</evidence>
<comment type="similarity">
    <text evidence="2 7">Belongs to the membrane-bound acyltransferase family.</text>
</comment>
<evidence type="ECO:0000256" key="5">
    <source>
        <dbReference type="ARBA" id="ARBA00022989"/>
    </source>
</evidence>
<dbReference type="EMBL" id="MKIE01000007">
    <property type="protein sequence ID" value="OHW61820.1"/>
    <property type="molecule type" value="Genomic_DNA"/>
</dbReference>
<evidence type="ECO:0000256" key="1">
    <source>
        <dbReference type="ARBA" id="ARBA00004651"/>
    </source>
</evidence>
<dbReference type="PIRSF" id="PIRSF500217">
    <property type="entry name" value="AlgI"/>
    <property type="match status" value="1"/>
</dbReference>
<dbReference type="InterPro" id="IPR024194">
    <property type="entry name" value="Ac/AlaTfrase_AlgI/DltB"/>
</dbReference>
<feature type="transmembrane region" description="Helical" evidence="8">
    <location>
        <begin position="328"/>
        <end position="345"/>
    </location>
</feature>
<dbReference type="GO" id="GO:0042121">
    <property type="term" value="P:alginic acid biosynthetic process"/>
    <property type="evidence" value="ECO:0007669"/>
    <property type="project" value="InterPro"/>
</dbReference>
<keyword evidence="3 7" id="KW-1003">Cell membrane</keyword>
<sequence>MLFSSLIFLFVFLPSVLVLYYALGKKFRNIVLLGFSLFFYAYGGPKYLLVMLFSIAMNYVFGLMVERFREDHMSAKRVLTFSGIGNLTIIGYYKYTDFFIQNINTVFRAELPYAEIVMPIGISFFTFQGMSYVIDIYRGHGKVQKNPLNVALYISLFPQLIAGPIVRYETVADQIEGRVENFDKFVSGISRFIVGLSKKVLLANSMGLIADEVFANQPADISVLLSWIGAIAYTGQIYFDFSGYSDMAIGLGRMFGFEFLENFNYPYISKSVTEFWRRWHISLSTWFRDYVYIPLGGNKVSKVKHLRNIFAVWMLTGLWHGASWNFVSWGLYFGVILVVEKFFIGERIGKLWAPLRHIYTMTLVVVGWIMFRSETLGYAGEYLAVMFGASHQELLSDQAMYYLTEYRMEFLLAIVASTPIYRSIKEKLSTFQTGSWVERVEAFASPIVLSSMFLLCIMNLVNSTFNPFIYFRF</sequence>
<keyword evidence="4 8" id="KW-0812">Transmembrane</keyword>
<dbReference type="STRING" id="39480.EUAN_18230"/>
<gene>
    <name evidence="9" type="primary">patA</name>
    <name evidence="9" type="ORF">EUAN_18230</name>
</gene>
<dbReference type="PANTHER" id="PTHR13285:SF18">
    <property type="entry name" value="PROTEIN-CYSTEINE N-PALMITOYLTRANSFERASE RASP"/>
    <property type="match status" value="1"/>
</dbReference>